<keyword evidence="3" id="KW-1185">Reference proteome</keyword>
<name>A0ABV4DVZ2_9CLOT</name>
<evidence type="ECO:0000313" key="3">
    <source>
        <dbReference type="Proteomes" id="UP001565220"/>
    </source>
</evidence>
<proteinExistence type="predicted"/>
<evidence type="ECO:0008006" key="4">
    <source>
        <dbReference type="Google" id="ProtNLM"/>
    </source>
</evidence>
<dbReference type="EMBL" id="JBGFFE010000006">
    <property type="protein sequence ID" value="MEY8763208.1"/>
    <property type="molecule type" value="Genomic_DNA"/>
</dbReference>
<feature type="region of interest" description="Disordered" evidence="1">
    <location>
        <begin position="228"/>
        <end position="266"/>
    </location>
</feature>
<comment type="caution">
    <text evidence="2">The sequence shown here is derived from an EMBL/GenBank/DDBJ whole genome shotgun (WGS) entry which is preliminary data.</text>
</comment>
<evidence type="ECO:0000256" key="1">
    <source>
        <dbReference type="SAM" id="MobiDB-lite"/>
    </source>
</evidence>
<dbReference type="Proteomes" id="UP001565220">
    <property type="component" value="Unassembled WGS sequence"/>
</dbReference>
<gene>
    <name evidence="2" type="ORF">AB8S09_06060</name>
</gene>
<evidence type="ECO:0000313" key="2">
    <source>
        <dbReference type="EMBL" id="MEY8763208.1"/>
    </source>
</evidence>
<feature type="compositionally biased region" description="Gly residues" evidence="1">
    <location>
        <begin position="238"/>
        <end position="249"/>
    </location>
</feature>
<feature type="compositionally biased region" description="Basic and acidic residues" evidence="1">
    <location>
        <begin position="254"/>
        <end position="266"/>
    </location>
</feature>
<accession>A0ABV4DVZ2</accession>
<organism evidence="2 3">
    <name type="scientific">Clostridium lapidicellarium</name>
    <dbReference type="NCBI Taxonomy" id="3240931"/>
    <lineage>
        <taxon>Bacteria</taxon>
        <taxon>Bacillati</taxon>
        <taxon>Bacillota</taxon>
        <taxon>Clostridia</taxon>
        <taxon>Eubacteriales</taxon>
        <taxon>Clostridiaceae</taxon>
        <taxon>Clostridium</taxon>
    </lineage>
</organism>
<dbReference type="PROSITE" id="PS51257">
    <property type="entry name" value="PROKAR_LIPOPROTEIN"/>
    <property type="match status" value="1"/>
</dbReference>
<dbReference type="SUPFAM" id="SSF82171">
    <property type="entry name" value="DPP6 N-terminal domain-like"/>
    <property type="match status" value="1"/>
</dbReference>
<reference evidence="2 3" key="1">
    <citation type="submission" date="2024-08" db="EMBL/GenBank/DDBJ databases">
        <title>Clostridium lapicellarii sp. nov., and Clostridium renhuaiense sp. nov., two species isolated from the mud in a fermentation cellar used for producing sauce-flavour Chinese liquors.</title>
        <authorList>
            <person name="Yang F."/>
            <person name="Wang H."/>
            <person name="Chen L.Q."/>
            <person name="Zhou N."/>
            <person name="Lu J.J."/>
            <person name="Pu X.X."/>
            <person name="Wan B."/>
            <person name="Wang L."/>
            <person name="Liu S.J."/>
        </authorList>
    </citation>
    <scope>NUCLEOTIDE SEQUENCE [LARGE SCALE GENOMIC DNA]</scope>
    <source>
        <strain evidence="2 3">MT-113</strain>
    </source>
</reference>
<protein>
    <recommendedName>
        <fullName evidence="4">Lipoprotein</fullName>
    </recommendedName>
</protein>
<sequence>MKKKFLFHQMSFLIVFFCIIISISGCGLNRGNNTKNASNNFDMKSAANTADNYMKYLMKNDMENAKKLYSKDLLKNEPNMTGRNLRILGYNLTDSSEVGKSGILKMKVARADLSKPFAALDEYSIKVIKEGNDYKIDETNNVTDREAFVEKNKLKMRNKNDVSINIVTDIRSMPNYVFSKDDKANVYKVPVPKSNFGIINFSYDGDRMAVVTYSKDSYIGIIRINESMQTQSQDSDEQGGGSSEQGNSGGDQQNDQKEENKPIGKDITDLDVLKDSKVEFLTFSPDEKFIAVQYSSDTIGNCIRVYKTDSGDMISYKFEKEFPLNKVNVIFSSFDEGILSFDVVSKNNNNEELPKIIGEWELDLRNFKAVKI</sequence>